<name>A0A7H9BYG6_PARPN</name>
<sequence length="514" mass="54520">MVYRDTGLQLAMPPVRRVLLIAVSAVLVIVFILYPLALAITALAAQSLLYVLNVLACALARGTSESPGQSEIAKMTGPTIFSVHVPTHNEPPEVVIETLKSLRRQVGAPAHEIIVIDNNTEDPTLWQPVAEWCAANPGFRFLHREGVKGAKAGALNIALAETRPDATHIVTVDADYQVVPGFLSTAEKELIARKADFIQFPQAYRMPKAGAGESGGGIALELADYFDRHASAANHAGAMLLTGTLSVIGKPALEAVGGWSSRTATEDAELGLRLAEAGYRGAYVHKTVGYGLLPLSSQALHHQRHRWASGNMRTLTLWIAEHWSGRAKPKARNLTRKVLVMAQLTAWANFALPAVIALTLATVYSAVGISVPADLINGTTLLTLCLVLLSAALPLWFGRKHARSSLPAAICSRIFLLPTAATATIRGLMPLRQTFRVTPKSPAGDSPAPGDGLAGARLTMIWGCALGAAGMDLACLPVLLSGALLALPLLAGQYAARALDNYSAFVSAMQRQGV</sequence>
<reference evidence="14 15" key="1">
    <citation type="submission" date="2020-07" db="EMBL/GenBank/DDBJ databases">
        <title>The complete genome of Paracoccus pantotrophus ACCC 10489.</title>
        <authorList>
            <person name="Si Y."/>
        </authorList>
    </citation>
    <scope>NUCLEOTIDE SEQUENCE [LARGE SCALE GENOMIC DNA]</scope>
    <source>
        <strain evidence="14 15">ACCC10489</strain>
    </source>
</reference>
<dbReference type="RefSeq" id="WP_179921942.1">
    <property type="nucleotide sequence ID" value="NZ_CP058690.1"/>
</dbReference>
<evidence type="ECO:0000313" key="15">
    <source>
        <dbReference type="Proteomes" id="UP000509322"/>
    </source>
</evidence>
<dbReference type="InterPro" id="IPR029044">
    <property type="entry name" value="Nucleotide-diphossugar_trans"/>
</dbReference>
<evidence type="ECO:0000313" key="14">
    <source>
        <dbReference type="EMBL" id="QLH16099.1"/>
    </source>
</evidence>
<accession>A0A7H9BYG6</accession>
<evidence type="ECO:0000256" key="5">
    <source>
        <dbReference type="ARBA" id="ARBA00022842"/>
    </source>
</evidence>
<dbReference type="GO" id="GO:0016758">
    <property type="term" value="F:hexosyltransferase activity"/>
    <property type="evidence" value="ECO:0007669"/>
    <property type="project" value="TreeGrafter"/>
</dbReference>
<evidence type="ECO:0000256" key="11">
    <source>
        <dbReference type="ARBA" id="ARBA00078564"/>
    </source>
</evidence>
<feature type="transmembrane region" description="Helical" evidence="12">
    <location>
        <begin position="375"/>
        <end position="398"/>
    </location>
</feature>
<dbReference type="PANTHER" id="PTHR43867">
    <property type="entry name" value="CELLULOSE SYNTHASE CATALYTIC SUBUNIT A [UDP-FORMING]"/>
    <property type="match status" value="1"/>
</dbReference>
<comment type="subcellular location">
    <subcellularLocation>
        <location evidence="1">Membrane</location>
        <topology evidence="1">Multi-pass membrane protein</topology>
    </subcellularLocation>
</comment>
<proteinExistence type="predicted"/>
<dbReference type="EMBL" id="CP058690">
    <property type="protein sequence ID" value="QLH16099.1"/>
    <property type="molecule type" value="Genomic_DNA"/>
</dbReference>
<feature type="domain" description="Glycosyltransferase 2-like" evidence="13">
    <location>
        <begin position="168"/>
        <end position="389"/>
    </location>
</feature>
<evidence type="ECO:0000256" key="6">
    <source>
        <dbReference type="ARBA" id="ARBA00022989"/>
    </source>
</evidence>
<feature type="transmembrane region" description="Helical" evidence="12">
    <location>
        <begin position="460"/>
        <end position="487"/>
    </location>
</feature>
<dbReference type="Gene3D" id="3.90.550.10">
    <property type="entry name" value="Spore Coat Polysaccharide Biosynthesis Protein SpsA, Chain A"/>
    <property type="match status" value="1"/>
</dbReference>
<dbReference type="EC" id="2.4.1.336" evidence="9"/>
<gene>
    <name evidence="14" type="ORF">HYQ43_18535</name>
</gene>
<dbReference type="AlphaFoldDB" id="A0A7H9BYG6"/>
<dbReference type="Proteomes" id="UP000509322">
    <property type="component" value="Chromosome 2"/>
</dbReference>
<evidence type="ECO:0000256" key="10">
    <source>
        <dbReference type="ARBA" id="ARBA00068721"/>
    </source>
</evidence>
<evidence type="ECO:0000256" key="3">
    <source>
        <dbReference type="ARBA" id="ARBA00022679"/>
    </source>
</evidence>
<dbReference type="PANTHER" id="PTHR43867:SF4">
    <property type="entry name" value="BETA-(1-3)-GLUCOSYL TRANSFERASE"/>
    <property type="match status" value="1"/>
</dbReference>
<keyword evidence="5" id="KW-0460">Magnesium</keyword>
<feature type="transmembrane region" description="Helical" evidence="12">
    <location>
        <begin position="18"/>
        <end position="37"/>
    </location>
</feature>
<feature type="transmembrane region" description="Helical" evidence="12">
    <location>
        <begin position="338"/>
        <end position="363"/>
    </location>
</feature>
<organism evidence="14 15">
    <name type="scientific">Paracoccus pantotrophus</name>
    <name type="common">Thiosphaera pantotropha</name>
    <dbReference type="NCBI Taxonomy" id="82367"/>
    <lineage>
        <taxon>Bacteria</taxon>
        <taxon>Pseudomonadati</taxon>
        <taxon>Pseudomonadota</taxon>
        <taxon>Alphaproteobacteria</taxon>
        <taxon>Rhodobacterales</taxon>
        <taxon>Paracoccaceae</taxon>
        <taxon>Paracoccus</taxon>
    </lineage>
</organism>
<evidence type="ECO:0000256" key="7">
    <source>
        <dbReference type="ARBA" id="ARBA00023136"/>
    </source>
</evidence>
<dbReference type="SUPFAM" id="SSF53448">
    <property type="entry name" value="Nucleotide-diphospho-sugar transferases"/>
    <property type="match status" value="1"/>
</dbReference>
<keyword evidence="6 12" id="KW-1133">Transmembrane helix</keyword>
<evidence type="ECO:0000256" key="2">
    <source>
        <dbReference type="ARBA" id="ARBA00022676"/>
    </source>
</evidence>
<dbReference type="FunFam" id="3.90.550.10:FF:000164">
    <property type="entry name" value="Beta-(1-3)-glucosyl transferase"/>
    <property type="match status" value="1"/>
</dbReference>
<evidence type="ECO:0000256" key="1">
    <source>
        <dbReference type="ARBA" id="ARBA00004141"/>
    </source>
</evidence>
<evidence type="ECO:0000259" key="13">
    <source>
        <dbReference type="Pfam" id="PF13632"/>
    </source>
</evidence>
<dbReference type="InterPro" id="IPR001173">
    <property type="entry name" value="Glyco_trans_2-like"/>
</dbReference>
<keyword evidence="7 12" id="KW-0472">Membrane</keyword>
<dbReference type="Pfam" id="PF13632">
    <property type="entry name" value="Glyco_trans_2_3"/>
    <property type="match status" value="1"/>
</dbReference>
<evidence type="ECO:0000256" key="12">
    <source>
        <dbReference type="SAM" id="Phobius"/>
    </source>
</evidence>
<evidence type="ECO:0000256" key="4">
    <source>
        <dbReference type="ARBA" id="ARBA00022692"/>
    </source>
</evidence>
<keyword evidence="4 12" id="KW-0812">Transmembrane</keyword>
<protein>
    <recommendedName>
        <fullName evidence="10">Beta-monoglucosyldiacylglycerol synthase</fullName>
        <ecNumber evidence="9">2.4.1.336</ecNumber>
    </recommendedName>
    <alternativeName>
        <fullName evidence="11">UDP-glucose:1,2-diacylglycerol 3-beta-D-glucosyltransferase</fullName>
    </alternativeName>
</protein>
<comment type="catalytic activity">
    <reaction evidence="8">
        <text>a 1,2-diacyl-sn-glycerol + UDP-alpha-D-glucose = a 1,2-diacyl-3-O-(beta-D-glucopyranosyl)-sn-glycerol + UDP + H(+)</text>
        <dbReference type="Rhea" id="RHEA:17285"/>
        <dbReference type="ChEBI" id="CHEBI:15378"/>
        <dbReference type="ChEBI" id="CHEBI:17815"/>
        <dbReference type="ChEBI" id="CHEBI:58223"/>
        <dbReference type="ChEBI" id="CHEBI:58885"/>
        <dbReference type="ChEBI" id="CHEBI:75799"/>
        <dbReference type="EC" id="2.4.1.336"/>
    </reaction>
</comment>
<dbReference type="GO" id="GO:0005886">
    <property type="term" value="C:plasma membrane"/>
    <property type="evidence" value="ECO:0007669"/>
    <property type="project" value="TreeGrafter"/>
</dbReference>
<keyword evidence="3 14" id="KW-0808">Transferase</keyword>
<evidence type="ECO:0000256" key="8">
    <source>
        <dbReference type="ARBA" id="ARBA00053004"/>
    </source>
</evidence>
<dbReference type="InterPro" id="IPR050321">
    <property type="entry name" value="Glycosyltr_2/OpgH_subfam"/>
</dbReference>
<keyword evidence="2" id="KW-0328">Glycosyltransferase</keyword>
<evidence type="ECO:0000256" key="9">
    <source>
        <dbReference type="ARBA" id="ARBA00066964"/>
    </source>
</evidence>